<protein>
    <submittedName>
        <fullName evidence="1">Uncharacterized protein</fullName>
    </submittedName>
</protein>
<evidence type="ECO:0000313" key="3">
    <source>
        <dbReference type="EMBL" id="TPH21666.1"/>
    </source>
</evidence>
<dbReference type="Proteomes" id="UP000092611">
    <property type="component" value="Unassembled WGS sequence"/>
</dbReference>
<evidence type="ECO:0000313" key="1">
    <source>
        <dbReference type="EMBL" id="OBX48577.1"/>
    </source>
</evidence>
<evidence type="ECO:0000313" key="5">
    <source>
        <dbReference type="Proteomes" id="UP000316282"/>
    </source>
</evidence>
<comment type="caution">
    <text evidence="1">The sequence shown here is derived from an EMBL/GenBank/DDBJ whole genome shotgun (WGS) entry which is preliminary data.</text>
</comment>
<dbReference type="EMBL" id="SDPI01000023">
    <property type="protein sequence ID" value="TPG99918.1"/>
    <property type="molecule type" value="Genomic_DNA"/>
</dbReference>
<reference evidence="1 4" key="1">
    <citation type="submission" date="2016-06" db="EMBL/GenBank/DDBJ databases">
        <title>Draft genome of Haemophilus haemolyticus CCUG 24149.</title>
        <authorList>
            <person name="Engstrom-Jakobsson H."/>
            <person name="Salva-Serra F."/>
            <person name="Thorell K."/>
            <person name="Gonzales-Siles L."/>
            <person name="Karlsson R."/>
            <person name="Boulund F."/>
            <person name="Engstrand L."/>
            <person name="Kristiansson E."/>
            <person name="Moore E."/>
        </authorList>
    </citation>
    <scope>NUCLEOTIDE SEQUENCE [LARGE SCALE GENOMIC DNA]</scope>
    <source>
        <strain evidence="1 4">CCUG 24149</strain>
    </source>
</reference>
<dbReference type="Proteomes" id="UP000316282">
    <property type="component" value="Unassembled WGS sequence"/>
</dbReference>
<dbReference type="Proteomes" id="UP000318695">
    <property type="component" value="Unassembled WGS sequence"/>
</dbReference>
<name>A0A1B8PHY3_HAEHA</name>
<gene>
    <name evidence="1" type="ORF">A9Z62_00470</name>
    <name evidence="3" type="ORF">EUX52_04295</name>
    <name evidence="2" type="ORF">EUX54_06115</name>
</gene>
<reference evidence="5 6" key="2">
    <citation type="submission" date="2019-01" db="EMBL/GenBank/DDBJ databases">
        <title>Comparative genomic analysis identifies haemin-independent Haemophilus haemolyticus: a formal re-classification of Haemophilus intermedius.</title>
        <authorList>
            <person name="Harris T.M."/>
            <person name="Price E.P."/>
            <person name="Sarovich D.S."/>
            <person name="Norskov-Lauritsen N."/>
            <person name="Beissbarth J."/>
            <person name="Chang A.B."/>
            <person name="Smith-Vaughan H.C."/>
        </authorList>
    </citation>
    <scope>NUCLEOTIDE SEQUENCE [LARGE SCALE GENOMIC DNA]</scope>
    <source>
        <strain evidence="3 5">60982 B Hi-1</strain>
        <strain evidence="2 6">CCUG 30218</strain>
    </source>
</reference>
<dbReference type="EMBL" id="SDPD01000007">
    <property type="protein sequence ID" value="TPH21666.1"/>
    <property type="molecule type" value="Genomic_DNA"/>
</dbReference>
<evidence type="ECO:0000313" key="6">
    <source>
        <dbReference type="Proteomes" id="UP000318695"/>
    </source>
</evidence>
<sequence length="46" mass="5488">MNFTFDPYKSENAQNSSNIFTTDKAANEFSFPDPKNFRYNDRTFLR</sequence>
<dbReference type="AlphaFoldDB" id="A0A1B8PHY3"/>
<evidence type="ECO:0000313" key="2">
    <source>
        <dbReference type="EMBL" id="TPG99918.1"/>
    </source>
</evidence>
<dbReference type="OrthoDB" id="9863956at2"/>
<evidence type="ECO:0000313" key="4">
    <source>
        <dbReference type="Proteomes" id="UP000092611"/>
    </source>
</evidence>
<dbReference type="EMBL" id="LZDL01000001">
    <property type="protein sequence ID" value="OBX48577.1"/>
    <property type="molecule type" value="Genomic_DNA"/>
</dbReference>
<accession>A0A1B8PHY3</accession>
<proteinExistence type="predicted"/>
<dbReference type="PATRIC" id="fig|726.52.peg.300"/>
<organism evidence="1 4">
    <name type="scientific">Haemophilus haemolyticus</name>
    <dbReference type="NCBI Taxonomy" id="726"/>
    <lineage>
        <taxon>Bacteria</taxon>
        <taxon>Pseudomonadati</taxon>
        <taxon>Pseudomonadota</taxon>
        <taxon>Gammaproteobacteria</taxon>
        <taxon>Pasteurellales</taxon>
        <taxon>Pasteurellaceae</taxon>
        <taxon>Haemophilus</taxon>
    </lineage>
</organism>